<comment type="caution">
    <text evidence="1">The sequence shown here is derived from an EMBL/GenBank/DDBJ whole genome shotgun (WGS) entry which is preliminary data.</text>
</comment>
<reference evidence="2" key="1">
    <citation type="journal article" date="2019" name="Int. J. Syst. Evol. Microbiol.">
        <title>The Global Catalogue of Microorganisms (GCM) 10K type strain sequencing project: providing services to taxonomists for standard genome sequencing and annotation.</title>
        <authorList>
            <consortium name="The Broad Institute Genomics Platform"/>
            <consortium name="The Broad Institute Genome Sequencing Center for Infectious Disease"/>
            <person name="Wu L."/>
            <person name="Ma J."/>
        </authorList>
    </citation>
    <scope>NUCLEOTIDE SEQUENCE [LARGE SCALE GENOMIC DNA]</scope>
    <source>
        <strain evidence="2">KCTC 42473</strain>
    </source>
</reference>
<dbReference type="EMBL" id="JBHRXY010000014">
    <property type="protein sequence ID" value="MFC3630781.1"/>
    <property type="molecule type" value="Genomic_DNA"/>
</dbReference>
<evidence type="ECO:0000313" key="2">
    <source>
        <dbReference type="Proteomes" id="UP001595539"/>
    </source>
</evidence>
<proteinExistence type="predicted"/>
<name>A0ABV7U6Q7_9RHOB</name>
<accession>A0ABV7U6Q7</accession>
<keyword evidence="2" id="KW-1185">Reference proteome</keyword>
<evidence type="ECO:0000313" key="1">
    <source>
        <dbReference type="EMBL" id="MFC3630781.1"/>
    </source>
</evidence>
<dbReference type="RefSeq" id="WP_377762765.1">
    <property type="nucleotide sequence ID" value="NZ_JBHRXY010000014.1"/>
</dbReference>
<dbReference type="Proteomes" id="UP001595539">
    <property type="component" value="Unassembled WGS sequence"/>
</dbReference>
<sequence length="163" mass="17306">MRKAVNLCMLLGADAVAGCVQEDTAGVAKPQASRGAVVTSLGSSYTEAPILYEGSGKIGIGTKQQNANGTIYRRHSLVDSADKPIARVEHDWTLGTAPMKGDTVQGFVDRLRCAGRLTTSGQLARGAQDEGFQVATGLVDTTNNQRAVRGCRTHHPDLLAQWQ</sequence>
<evidence type="ECO:0008006" key="3">
    <source>
        <dbReference type="Google" id="ProtNLM"/>
    </source>
</evidence>
<gene>
    <name evidence="1" type="ORF">ACFOM8_15145</name>
</gene>
<organism evidence="1 2">
    <name type="scientific">Paracoccus angustae</name>
    <dbReference type="NCBI Taxonomy" id="1671480"/>
    <lineage>
        <taxon>Bacteria</taxon>
        <taxon>Pseudomonadati</taxon>
        <taxon>Pseudomonadota</taxon>
        <taxon>Alphaproteobacteria</taxon>
        <taxon>Rhodobacterales</taxon>
        <taxon>Paracoccaceae</taxon>
        <taxon>Paracoccus</taxon>
    </lineage>
</organism>
<protein>
    <recommendedName>
        <fullName evidence="3">Lipoprotein</fullName>
    </recommendedName>
</protein>